<dbReference type="GO" id="GO:0051225">
    <property type="term" value="P:spindle assembly"/>
    <property type="evidence" value="ECO:0007669"/>
    <property type="project" value="InterPro"/>
</dbReference>
<comment type="similarity">
    <text evidence="2">Belongs to the HAUS3 family.</text>
</comment>
<dbReference type="PRINTS" id="PR02089">
    <property type="entry name" value="HAUSAUGMINL3"/>
</dbReference>
<keyword evidence="6" id="KW-0498">Mitosis</keyword>
<comment type="subcellular location">
    <subcellularLocation>
        <location evidence="1">Cytoplasm</location>
        <location evidence="1">Cytoskeleton</location>
        <location evidence="1">Spindle</location>
    </subcellularLocation>
</comment>
<evidence type="ECO:0000256" key="6">
    <source>
        <dbReference type="ARBA" id="ARBA00022776"/>
    </source>
</evidence>
<evidence type="ECO:0000256" key="7">
    <source>
        <dbReference type="ARBA" id="ARBA00023054"/>
    </source>
</evidence>
<dbReference type="GO" id="GO:0005874">
    <property type="term" value="C:microtubule"/>
    <property type="evidence" value="ECO:0007669"/>
    <property type="project" value="UniProtKB-KW"/>
</dbReference>
<evidence type="ECO:0000256" key="4">
    <source>
        <dbReference type="ARBA" id="ARBA00022618"/>
    </source>
</evidence>
<sequence>MSGTLLKETLKQLGYPKADSLDSLDWIFGNETVVPFLEWFCNSITSENVLSPKDMEEYNTLAESKDGVLEGSQLETALTNLQATEEEEPVSEEEIKKEVDMLTSHCQTYRRRKHNLIQRRNMLSLHHTSRVHSLNKLDKVEANVKRPYKKSLEQCHADNAELNSRMEKMVELVEECNSLYHLPLKPLDEASRPLFLSQLPLTQYIDKEDAFATELTSYTKRQFFEGIAEMTGQGQSSQYEFLDVSNVDRDLLTGGSEEDHAQQCQQLASIQARYPKAKTDLLNAKLTCRSRRRAVDTGEDVLQSLQRGEFSRDITKIRRSYEDVRNSLLVVDRDLDGIMQQDLPTLIKQSTATQVSKILTGDYNLKLARQDYFITNQDKLIQQLISWRSRNEFLTMAFGVEIRHHQDVYRLLSTAHQQLQSHLKLWQERMKMMEDPLLTPAKYQRGTIDSRDAFTTRLYKILDTEESDKEQQLFLTYSALVENAEKLYQDNVDARTAAEVESGKKEKSIIDREKNLQSCERSLYSGSSTCGVPVLTHQEILTAFSKLDGQIKKLSQAIKEICTDIDHKKQVLKNDRTLMKERKLFVYFFSDPQRLRQILEEKAEELRAQQVQ</sequence>
<evidence type="ECO:0000259" key="10">
    <source>
        <dbReference type="Pfam" id="PF14932"/>
    </source>
</evidence>
<accession>A0AA88XVB9</accession>
<dbReference type="InterPro" id="IPR032733">
    <property type="entry name" value="HAUS3_N"/>
</dbReference>
<reference evidence="11" key="1">
    <citation type="submission" date="2019-08" db="EMBL/GenBank/DDBJ databases">
        <title>The improved chromosome-level genome for the pearl oyster Pinctada fucata martensii using PacBio sequencing and Hi-C.</title>
        <authorList>
            <person name="Zheng Z."/>
        </authorList>
    </citation>
    <scope>NUCLEOTIDE SEQUENCE</scope>
    <source>
        <strain evidence="11">ZZ-2019</strain>
        <tissue evidence="11">Adductor muscle</tissue>
    </source>
</reference>
<dbReference type="GO" id="GO:0072686">
    <property type="term" value="C:mitotic spindle"/>
    <property type="evidence" value="ECO:0007669"/>
    <property type="project" value="TreeGrafter"/>
</dbReference>
<dbReference type="GO" id="GO:0031023">
    <property type="term" value="P:microtubule organizing center organization"/>
    <property type="evidence" value="ECO:0007669"/>
    <property type="project" value="TreeGrafter"/>
</dbReference>
<dbReference type="GO" id="GO:0005815">
    <property type="term" value="C:microtubule organizing center"/>
    <property type="evidence" value="ECO:0007669"/>
    <property type="project" value="TreeGrafter"/>
</dbReference>
<evidence type="ECO:0000256" key="1">
    <source>
        <dbReference type="ARBA" id="ARBA00004186"/>
    </source>
</evidence>
<dbReference type="GO" id="GO:0051301">
    <property type="term" value="P:cell division"/>
    <property type="evidence" value="ECO:0007669"/>
    <property type="project" value="UniProtKB-KW"/>
</dbReference>
<dbReference type="EMBL" id="VSWD01000010">
    <property type="protein sequence ID" value="KAK3091012.1"/>
    <property type="molecule type" value="Genomic_DNA"/>
</dbReference>
<evidence type="ECO:0000256" key="2">
    <source>
        <dbReference type="ARBA" id="ARBA00009645"/>
    </source>
</evidence>
<dbReference type="Pfam" id="PF14932">
    <property type="entry name" value="HAUS-augmin3"/>
    <property type="match status" value="1"/>
</dbReference>
<evidence type="ECO:0000313" key="11">
    <source>
        <dbReference type="EMBL" id="KAK3091012.1"/>
    </source>
</evidence>
<dbReference type="PANTHER" id="PTHR19378:SF0">
    <property type="entry name" value="HAUS AUGMIN-LIKE COMPLEX SUBUNIT 3"/>
    <property type="match status" value="1"/>
</dbReference>
<keyword evidence="12" id="KW-1185">Reference proteome</keyword>
<keyword evidence="3" id="KW-0963">Cytoplasm</keyword>
<evidence type="ECO:0000256" key="5">
    <source>
        <dbReference type="ARBA" id="ARBA00022701"/>
    </source>
</evidence>
<dbReference type="PANTHER" id="PTHR19378">
    <property type="entry name" value="GOLGIN- RELATED"/>
    <property type="match status" value="1"/>
</dbReference>
<evidence type="ECO:0000256" key="3">
    <source>
        <dbReference type="ARBA" id="ARBA00022490"/>
    </source>
</evidence>
<protein>
    <recommendedName>
        <fullName evidence="10">HAUS augmin-like complex subunit 3 N-terminal domain-containing protein</fullName>
    </recommendedName>
</protein>
<keyword evidence="4" id="KW-0132">Cell division</keyword>
<proteinExistence type="inferred from homology"/>
<keyword evidence="5" id="KW-0493">Microtubule</keyword>
<keyword evidence="7" id="KW-0175">Coiled coil</keyword>
<dbReference type="Proteomes" id="UP001186944">
    <property type="component" value="Unassembled WGS sequence"/>
</dbReference>
<comment type="caution">
    <text evidence="11">The sequence shown here is derived from an EMBL/GenBank/DDBJ whole genome shotgun (WGS) entry which is preliminary data.</text>
</comment>
<feature type="domain" description="HAUS augmin-like complex subunit 3 N-terminal" evidence="10">
    <location>
        <begin position="26"/>
        <end position="285"/>
    </location>
</feature>
<evidence type="ECO:0000313" key="12">
    <source>
        <dbReference type="Proteomes" id="UP001186944"/>
    </source>
</evidence>
<gene>
    <name evidence="11" type="ORF">FSP39_016466</name>
</gene>
<dbReference type="InterPro" id="IPR026206">
    <property type="entry name" value="HAUS3"/>
</dbReference>
<evidence type="ECO:0000256" key="8">
    <source>
        <dbReference type="ARBA" id="ARBA00023212"/>
    </source>
</evidence>
<dbReference type="AlphaFoldDB" id="A0AA88XVB9"/>
<dbReference type="GO" id="GO:0070652">
    <property type="term" value="C:HAUS complex"/>
    <property type="evidence" value="ECO:0007669"/>
    <property type="project" value="InterPro"/>
</dbReference>
<organism evidence="11 12">
    <name type="scientific">Pinctada imbricata</name>
    <name type="common">Atlantic pearl-oyster</name>
    <name type="synonym">Pinctada martensii</name>
    <dbReference type="NCBI Taxonomy" id="66713"/>
    <lineage>
        <taxon>Eukaryota</taxon>
        <taxon>Metazoa</taxon>
        <taxon>Spiralia</taxon>
        <taxon>Lophotrochozoa</taxon>
        <taxon>Mollusca</taxon>
        <taxon>Bivalvia</taxon>
        <taxon>Autobranchia</taxon>
        <taxon>Pteriomorphia</taxon>
        <taxon>Pterioida</taxon>
        <taxon>Pterioidea</taxon>
        <taxon>Pteriidae</taxon>
        <taxon>Pinctada</taxon>
    </lineage>
</organism>
<keyword evidence="8" id="KW-0206">Cytoskeleton</keyword>
<keyword evidence="9" id="KW-0131">Cell cycle</keyword>
<evidence type="ECO:0000256" key="9">
    <source>
        <dbReference type="ARBA" id="ARBA00023306"/>
    </source>
</evidence>
<name>A0AA88XVB9_PINIB</name>